<dbReference type="PANTHER" id="PTHR31944:SF131">
    <property type="entry name" value="HEME-RESPONSIVE ZINC FINGER TRANSCRIPTION FACTOR HAP1"/>
    <property type="match status" value="1"/>
</dbReference>
<evidence type="ECO:0000256" key="6">
    <source>
        <dbReference type="ARBA" id="ARBA00023242"/>
    </source>
</evidence>
<dbReference type="Pfam" id="PF04082">
    <property type="entry name" value="Fungal_trans"/>
    <property type="match status" value="1"/>
</dbReference>
<evidence type="ECO:0000313" key="10">
    <source>
        <dbReference type="Proteomes" id="UP000028045"/>
    </source>
</evidence>
<evidence type="ECO:0000256" key="1">
    <source>
        <dbReference type="ARBA" id="ARBA00022723"/>
    </source>
</evidence>
<dbReference type="GO" id="GO:0008270">
    <property type="term" value="F:zinc ion binding"/>
    <property type="evidence" value="ECO:0007669"/>
    <property type="project" value="InterPro"/>
</dbReference>
<keyword evidence="2" id="KW-0862">Zinc</keyword>
<dbReference type="PANTHER" id="PTHR31944">
    <property type="entry name" value="HEME-RESPONSIVE ZINC FINGER TRANSCRIPTION FACTOR HAP1"/>
    <property type="match status" value="1"/>
</dbReference>
<dbReference type="GO" id="GO:0001228">
    <property type="term" value="F:DNA-binding transcription activator activity, RNA polymerase II-specific"/>
    <property type="evidence" value="ECO:0007669"/>
    <property type="project" value="TreeGrafter"/>
</dbReference>
<dbReference type="SUPFAM" id="SSF57701">
    <property type="entry name" value="Zn2/Cys6 DNA-binding domain"/>
    <property type="match status" value="1"/>
</dbReference>
<dbReference type="AlphaFoldDB" id="A0A084AJQ0"/>
<accession>A0A084AJQ0</accession>
<dbReference type="InterPro" id="IPR036864">
    <property type="entry name" value="Zn2-C6_fun-type_DNA-bd_sf"/>
</dbReference>
<dbReference type="InterPro" id="IPR001138">
    <property type="entry name" value="Zn2Cys6_DnaBD"/>
</dbReference>
<dbReference type="CDD" id="cd12148">
    <property type="entry name" value="fungal_TF_MHR"/>
    <property type="match status" value="1"/>
</dbReference>
<dbReference type="EMBL" id="KL648700">
    <property type="protein sequence ID" value="KEY65529.1"/>
    <property type="molecule type" value="Genomic_DNA"/>
</dbReference>
<evidence type="ECO:0000256" key="5">
    <source>
        <dbReference type="ARBA" id="ARBA00023163"/>
    </source>
</evidence>
<evidence type="ECO:0000256" key="7">
    <source>
        <dbReference type="SAM" id="MobiDB-lite"/>
    </source>
</evidence>
<keyword evidence="4" id="KW-0238">DNA-binding</keyword>
<protein>
    <recommendedName>
        <fullName evidence="8">Zn(2)-C6 fungal-type domain-containing protein</fullName>
    </recommendedName>
</protein>
<dbReference type="InterPro" id="IPR007219">
    <property type="entry name" value="XnlR_reg_dom"/>
</dbReference>
<evidence type="ECO:0000313" key="9">
    <source>
        <dbReference type="EMBL" id="KEY65529.1"/>
    </source>
</evidence>
<dbReference type="PROSITE" id="PS50048">
    <property type="entry name" value="ZN2_CY6_FUNGAL_2"/>
    <property type="match status" value="1"/>
</dbReference>
<evidence type="ECO:0000256" key="3">
    <source>
        <dbReference type="ARBA" id="ARBA00023015"/>
    </source>
</evidence>
<dbReference type="HOGENOM" id="CLU_007091_3_1_1"/>
<reference evidence="9 10" key="1">
    <citation type="journal article" date="2014" name="BMC Genomics">
        <title>Comparative genome sequencing reveals chemotype-specific gene clusters in the toxigenic black mold Stachybotrys.</title>
        <authorList>
            <person name="Semeiks J."/>
            <person name="Borek D."/>
            <person name="Otwinowski Z."/>
            <person name="Grishin N.V."/>
        </authorList>
    </citation>
    <scope>NUCLEOTIDE SEQUENCE [LARGE SCALE GENOMIC DNA]</scope>
    <source>
        <strain evidence="10">CBS 109288 / IBT 7711</strain>
    </source>
</reference>
<evidence type="ECO:0000256" key="4">
    <source>
        <dbReference type="ARBA" id="ARBA00023125"/>
    </source>
</evidence>
<evidence type="ECO:0000259" key="8">
    <source>
        <dbReference type="PROSITE" id="PS50048"/>
    </source>
</evidence>
<keyword evidence="5" id="KW-0804">Transcription</keyword>
<feature type="compositionally biased region" description="Polar residues" evidence="7">
    <location>
        <begin position="93"/>
        <end position="118"/>
    </location>
</feature>
<dbReference type="Proteomes" id="UP000028045">
    <property type="component" value="Unassembled WGS sequence"/>
</dbReference>
<dbReference type="GO" id="GO:0005634">
    <property type="term" value="C:nucleus"/>
    <property type="evidence" value="ECO:0007669"/>
    <property type="project" value="TreeGrafter"/>
</dbReference>
<dbReference type="GO" id="GO:0006351">
    <property type="term" value="P:DNA-templated transcription"/>
    <property type="evidence" value="ECO:0007669"/>
    <property type="project" value="InterPro"/>
</dbReference>
<dbReference type="SMART" id="SM00066">
    <property type="entry name" value="GAL4"/>
    <property type="match status" value="1"/>
</dbReference>
<dbReference type="GO" id="GO:0000978">
    <property type="term" value="F:RNA polymerase II cis-regulatory region sequence-specific DNA binding"/>
    <property type="evidence" value="ECO:0007669"/>
    <property type="project" value="TreeGrafter"/>
</dbReference>
<proteinExistence type="predicted"/>
<feature type="domain" description="Zn(2)-C6 fungal-type" evidence="8">
    <location>
        <begin position="24"/>
        <end position="54"/>
    </location>
</feature>
<dbReference type="InterPro" id="IPR051430">
    <property type="entry name" value="Fungal_TF_Env_Response"/>
</dbReference>
<feature type="region of interest" description="Disordered" evidence="7">
    <location>
        <begin position="1"/>
        <end position="21"/>
    </location>
</feature>
<keyword evidence="1" id="KW-0479">Metal-binding</keyword>
<feature type="compositionally biased region" description="Low complexity" evidence="7">
    <location>
        <begin position="72"/>
        <end position="92"/>
    </location>
</feature>
<dbReference type="Gene3D" id="4.10.240.10">
    <property type="entry name" value="Zn(2)-C6 fungal-type DNA-binding domain"/>
    <property type="match status" value="1"/>
</dbReference>
<name>A0A084AJQ0_STACB</name>
<keyword evidence="10" id="KW-1185">Reference proteome</keyword>
<dbReference type="OrthoDB" id="4337792at2759"/>
<gene>
    <name evidence="9" type="ORF">S7711_08761</name>
</gene>
<dbReference type="CDD" id="cd00067">
    <property type="entry name" value="GAL4"/>
    <property type="match status" value="1"/>
</dbReference>
<dbReference type="Pfam" id="PF00172">
    <property type="entry name" value="Zn_clus"/>
    <property type="match status" value="1"/>
</dbReference>
<feature type="region of interest" description="Disordered" evidence="7">
    <location>
        <begin position="58"/>
        <end position="121"/>
    </location>
</feature>
<dbReference type="SMART" id="SM00906">
    <property type="entry name" value="Fungal_trans"/>
    <property type="match status" value="1"/>
</dbReference>
<sequence length="748" mass="83958">MSGNSSIPVNPDVQTRRRRRPAVSCNLCRRRKIRCNRELPCNNCLRARQPDCVYDHHPPLRSSQRHDDGDAESVAAPASAAPPLSGASDGSSVLSRASTVASSNRVATSTNASTTSDGAVNGVESMRHQIRQLEEQLSRLTASSTTYSKVETTHTALAGTFSFHRLIETPKDESRDGSPVINRGVMHKTRMFGQSHWINAMAMIKDIIEMIEPSLKESPRAMTGMQKCKSMARVVKANRKPKDSEPSPLPLKSLADELLDCYLRTSETVHRVLHVPTFKRDYEAFWVSDTEPDPAFLIQLKLVLAIGAATHDDRFSLRSLAMKWVYEAQRYAAEPIFKPRFNIQHLQTSILLLLAREVTGIGEEFIWTSIGSLIRIAIYMGLHRDPSRLKLPEPTAFSVEMRRRLWNTIVELNLISSHTAGGPPLLTLDDFDTLPPANLDDEQLLADNPVAKPDDVYTDASVAIATREMLPIRLAITKFLNDLRSNINYDAILRLDRELRSTFKAIRGKLYQSMLKAGITVPGYRLDRLDFIMHRYLVSLHTFFEQTMHNPVYAYTRKVIVDSSLQMWRLATVDSPNRTQDMRRLATCGSGFLRTAISQAVAIITFELRAQIEDETYLSPAQLRPDLLAVLTDAKVHSVESLEAGETNVKGYVVMSMFGAYIDALKQGVTREELMRLIMEAVEEAVEDAFKILERQASQSEGYAADSFDALSLNTTPGQLPTEWDFLTSDLEFDPFQPEPMNWGVSLE</sequence>
<dbReference type="PROSITE" id="PS00463">
    <property type="entry name" value="ZN2_CY6_FUNGAL_1"/>
    <property type="match status" value="1"/>
</dbReference>
<keyword evidence="3" id="KW-0805">Transcription regulation</keyword>
<organism evidence="9 10">
    <name type="scientific">Stachybotrys chartarum (strain CBS 109288 / IBT 7711)</name>
    <name type="common">Toxic black mold</name>
    <name type="synonym">Stilbospora chartarum</name>
    <dbReference type="NCBI Taxonomy" id="1280523"/>
    <lineage>
        <taxon>Eukaryota</taxon>
        <taxon>Fungi</taxon>
        <taxon>Dikarya</taxon>
        <taxon>Ascomycota</taxon>
        <taxon>Pezizomycotina</taxon>
        <taxon>Sordariomycetes</taxon>
        <taxon>Hypocreomycetidae</taxon>
        <taxon>Hypocreales</taxon>
        <taxon>Stachybotryaceae</taxon>
        <taxon>Stachybotrys</taxon>
    </lineage>
</organism>
<keyword evidence="6" id="KW-0539">Nucleus</keyword>
<evidence type="ECO:0000256" key="2">
    <source>
        <dbReference type="ARBA" id="ARBA00022833"/>
    </source>
</evidence>
<feature type="compositionally biased region" description="Basic and acidic residues" evidence="7">
    <location>
        <begin position="58"/>
        <end position="68"/>
    </location>
</feature>